<dbReference type="EMBL" id="BMSV01000001">
    <property type="protein sequence ID" value="GGP92774.1"/>
    <property type="molecule type" value="Genomic_DNA"/>
</dbReference>
<organism evidence="2 3">
    <name type="scientific">Streptomyces roseolilacinus</name>
    <dbReference type="NCBI Taxonomy" id="66904"/>
    <lineage>
        <taxon>Bacteria</taxon>
        <taxon>Bacillati</taxon>
        <taxon>Actinomycetota</taxon>
        <taxon>Actinomycetes</taxon>
        <taxon>Kitasatosporales</taxon>
        <taxon>Streptomycetaceae</taxon>
        <taxon>Streptomyces</taxon>
    </lineage>
</organism>
<dbReference type="Proteomes" id="UP000654123">
    <property type="component" value="Unassembled WGS sequence"/>
</dbReference>
<dbReference type="AlphaFoldDB" id="A0A918AWG9"/>
<proteinExistence type="predicted"/>
<feature type="region of interest" description="Disordered" evidence="1">
    <location>
        <begin position="34"/>
        <end position="64"/>
    </location>
</feature>
<protein>
    <submittedName>
        <fullName evidence="2">Uncharacterized protein</fullName>
    </submittedName>
</protein>
<keyword evidence="3" id="KW-1185">Reference proteome</keyword>
<accession>A0A918AWG9</accession>
<reference evidence="2" key="1">
    <citation type="journal article" date="2014" name="Int. J. Syst. Evol. Microbiol.">
        <title>Complete genome sequence of Corynebacterium casei LMG S-19264T (=DSM 44701T), isolated from a smear-ripened cheese.</title>
        <authorList>
            <consortium name="US DOE Joint Genome Institute (JGI-PGF)"/>
            <person name="Walter F."/>
            <person name="Albersmeier A."/>
            <person name="Kalinowski J."/>
            <person name="Ruckert C."/>
        </authorList>
    </citation>
    <scope>NUCLEOTIDE SEQUENCE</scope>
    <source>
        <strain evidence="2">JCM 4335</strain>
    </source>
</reference>
<evidence type="ECO:0000313" key="2">
    <source>
        <dbReference type="EMBL" id="GGP92774.1"/>
    </source>
</evidence>
<evidence type="ECO:0000256" key="1">
    <source>
        <dbReference type="SAM" id="MobiDB-lite"/>
    </source>
</evidence>
<name>A0A918AWG9_9ACTN</name>
<comment type="caution">
    <text evidence="2">The sequence shown here is derived from an EMBL/GenBank/DDBJ whole genome shotgun (WGS) entry which is preliminary data.</text>
</comment>
<gene>
    <name evidence="2" type="ORF">GCM10010249_08590</name>
</gene>
<feature type="compositionally biased region" description="Basic and acidic residues" evidence="1">
    <location>
        <begin position="53"/>
        <end position="64"/>
    </location>
</feature>
<evidence type="ECO:0000313" key="3">
    <source>
        <dbReference type="Proteomes" id="UP000654123"/>
    </source>
</evidence>
<reference evidence="2" key="2">
    <citation type="submission" date="2020-09" db="EMBL/GenBank/DDBJ databases">
        <authorList>
            <person name="Sun Q."/>
            <person name="Ohkuma M."/>
        </authorList>
    </citation>
    <scope>NUCLEOTIDE SEQUENCE</scope>
    <source>
        <strain evidence="2">JCM 4335</strain>
    </source>
</reference>
<sequence length="87" mass="9271">MFLGSEGESGVVAGNLSDFLWVLADGVGPLESVLYGPPEPHSSAPRTELTALAEHHATTPRRPARDIVAEARAEFPAFTEDLDAPCR</sequence>